<dbReference type="PRINTS" id="PR01333">
    <property type="entry name" value="2POREKCHANEL"/>
</dbReference>
<feature type="transmembrane region" description="Helical" evidence="11">
    <location>
        <begin position="562"/>
        <end position="585"/>
    </location>
</feature>
<evidence type="ECO:0000256" key="8">
    <source>
        <dbReference type="RuleBase" id="RU003857"/>
    </source>
</evidence>
<feature type="region of interest" description="Disordered" evidence="10">
    <location>
        <begin position="378"/>
        <end position="405"/>
    </location>
</feature>
<dbReference type="InterPro" id="IPR013099">
    <property type="entry name" value="K_chnl_dom"/>
</dbReference>
<gene>
    <name evidence="13" type="ORF">OKIOD_LOCUS9550</name>
</gene>
<evidence type="ECO:0000313" key="14">
    <source>
        <dbReference type="Proteomes" id="UP001158576"/>
    </source>
</evidence>
<feature type="transmembrane region" description="Helical" evidence="11">
    <location>
        <begin position="499"/>
        <end position="518"/>
    </location>
</feature>
<feature type="transmembrane region" description="Helical" evidence="11">
    <location>
        <begin position="7"/>
        <end position="32"/>
    </location>
</feature>
<evidence type="ECO:0000256" key="11">
    <source>
        <dbReference type="SAM" id="Phobius"/>
    </source>
</evidence>
<comment type="similarity">
    <text evidence="8">Belongs to the two pore domain potassium channel (TC 1.A.1.8) family.</text>
</comment>
<evidence type="ECO:0000259" key="12">
    <source>
        <dbReference type="Pfam" id="PF07885"/>
    </source>
</evidence>
<dbReference type="SUPFAM" id="SSF81324">
    <property type="entry name" value="Voltage-gated potassium channels"/>
    <property type="match status" value="2"/>
</dbReference>
<evidence type="ECO:0000256" key="7">
    <source>
        <dbReference type="ARBA" id="ARBA00023303"/>
    </source>
</evidence>
<feature type="transmembrane region" description="Helical" evidence="11">
    <location>
        <begin position="446"/>
        <end position="468"/>
    </location>
</feature>
<dbReference type="EMBL" id="OU015566">
    <property type="protein sequence ID" value="CAG5103470.1"/>
    <property type="molecule type" value="Genomic_DNA"/>
</dbReference>
<dbReference type="Proteomes" id="UP001158576">
    <property type="component" value="Chromosome 1"/>
</dbReference>
<keyword evidence="5 8" id="KW-0406">Ion transport</keyword>
<dbReference type="Pfam" id="PF07885">
    <property type="entry name" value="Ion_trans_2"/>
    <property type="match status" value="2"/>
</dbReference>
<keyword evidence="14" id="KW-1185">Reference proteome</keyword>
<keyword evidence="3 8" id="KW-0812">Transmembrane</keyword>
<keyword evidence="7 8" id="KW-0407">Ion channel</keyword>
<evidence type="ECO:0000256" key="1">
    <source>
        <dbReference type="ARBA" id="ARBA00004141"/>
    </source>
</evidence>
<comment type="subcellular location">
    <subcellularLocation>
        <location evidence="1">Membrane</location>
        <topology evidence="1">Multi-pass membrane protein</topology>
    </subcellularLocation>
</comment>
<dbReference type="Gene3D" id="1.10.287.70">
    <property type="match status" value="2"/>
</dbReference>
<evidence type="ECO:0000256" key="5">
    <source>
        <dbReference type="ARBA" id="ARBA00023065"/>
    </source>
</evidence>
<keyword evidence="2 8" id="KW-0813">Transport</keyword>
<reference evidence="13 14" key="1">
    <citation type="submission" date="2021-04" db="EMBL/GenBank/DDBJ databases">
        <authorList>
            <person name="Bliznina A."/>
        </authorList>
    </citation>
    <scope>NUCLEOTIDE SEQUENCE [LARGE SCALE GENOMIC DNA]</scope>
</reference>
<evidence type="ECO:0000256" key="10">
    <source>
        <dbReference type="SAM" id="MobiDB-lite"/>
    </source>
</evidence>
<feature type="coiled-coil region" evidence="9">
    <location>
        <begin position="282"/>
        <end position="343"/>
    </location>
</feature>
<evidence type="ECO:0000256" key="2">
    <source>
        <dbReference type="ARBA" id="ARBA00022448"/>
    </source>
</evidence>
<feature type="compositionally biased region" description="Basic and acidic residues" evidence="10">
    <location>
        <begin position="389"/>
        <end position="399"/>
    </location>
</feature>
<keyword evidence="4 11" id="KW-1133">Transmembrane helix</keyword>
<protein>
    <submittedName>
        <fullName evidence="13">Oidioi.mRNA.OKI2018_I69.chr1.g785.t2.cds</fullName>
    </submittedName>
</protein>
<sequence length="686" mass="78204">MGSQVPTWFYAVLVTILYFGYIFFGGLIFMILERPDEIRTCEEITKLAKTARRFQNEAAEMARKSNALIASSTEIDVSCAENDDSPQCIEISSSKKRAVRETSRKLVAFQEKRRFWEAKEFCEIQGMRLAQETDQAVLESQGFAEGESWLNPMVGMEKSCAKKGEKYILAVQTAIWPAEKTAEIKEENLESEVRNHIKRSLGKLGYGLGEITIGEDEEMSVSMRFDEAKSIEFPKTNIFEGFNPDQVRKLEEKNDECQVKLEKSILLLKEDDEKIAALEDHMTTFSKTITKMTEEIEKVEEKIHAVEVVKDNEVEEHKRDLINKQKLEEKLRMELRAKDYEIQALKSQIRAFENTMEIFGKMKSGANNMLNPSAVEMSNQLPRNSSDSRISRPSDHPSEPDDPTAVNIRIEDEVHCPNIWNYRNAFFFTGTIGTTIGYGNVYPKTFYGKMFCIFYALTAIPIFGFVNYHVSCFIKARFEVIEQKVIGDSPTKAKKRLSYVLYLTFGVFILFILPAYGFSNLEGWSFSDAAYFTVISLTTVGFGDYTPSFEGAEETGIGFMSIYRILVLTWMLIGLAWLGSMLSLTSEKFGNFVKKVFDKALNVESHEILESDEEVISDDFLMDSKNEHLNISEQLSIPKGGDNMMPSPLMRRMNRNTLPNFENQGSNGNLDSPAITCWKKTAREDF</sequence>
<evidence type="ECO:0000313" key="13">
    <source>
        <dbReference type="EMBL" id="CAG5103470.1"/>
    </source>
</evidence>
<feature type="domain" description="Potassium channel" evidence="12">
    <location>
        <begin position="500"/>
        <end position="587"/>
    </location>
</feature>
<dbReference type="PANTHER" id="PTHR11003:SF334">
    <property type="entry name" value="FI03418P"/>
    <property type="match status" value="1"/>
</dbReference>
<dbReference type="InterPro" id="IPR003280">
    <property type="entry name" value="2pore_dom_K_chnl"/>
</dbReference>
<evidence type="ECO:0000256" key="4">
    <source>
        <dbReference type="ARBA" id="ARBA00022989"/>
    </source>
</evidence>
<proteinExistence type="inferred from homology"/>
<evidence type="ECO:0000256" key="9">
    <source>
        <dbReference type="SAM" id="Coils"/>
    </source>
</evidence>
<evidence type="ECO:0000256" key="6">
    <source>
        <dbReference type="ARBA" id="ARBA00023136"/>
    </source>
</evidence>
<feature type="domain" description="Potassium channel" evidence="12">
    <location>
        <begin position="418"/>
        <end position="466"/>
    </location>
</feature>
<accession>A0ABN7SKX9</accession>
<evidence type="ECO:0000256" key="3">
    <source>
        <dbReference type="ARBA" id="ARBA00022692"/>
    </source>
</evidence>
<dbReference type="PANTHER" id="PTHR11003">
    <property type="entry name" value="POTASSIUM CHANNEL, SUBFAMILY K"/>
    <property type="match status" value="1"/>
</dbReference>
<keyword evidence="6 11" id="KW-0472">Membrane</keyword>
<keyword evidence="9" id="KW-0175">Coiled coil</keyword>
<name>A0ABN7SKX9_OIKDI</name>
<organism evidence="13 14">
    <name type="scientific">Oikopleura dioica</name>
    <name type="common">Tunicate</name>
    <dbReference type="NCBI Taxonomy" id="34765"/>
    <lineage>
        <taxon>Eukaryota</taxon>
        <taxon>Metazoa</taxon>
        <taxon>Chordata</taxon>
        <taxon>Tunicata</taxon>
        <taxon>Appendicularia</taxon>
        <taxon>Copelata</taxon>
        <taxon>Oikopleuridae</taxon>
        <taxon>Oikopleura</taxon>
    </lineage>
</organism>
<feature type="compositionally biased region" description="Polar residues" evidence="10">
    <location>
        <begin position="378"/>
        <end position="388"/>
    </location>
</feature>